<evidence type="ECO:0000313" key="2">
    <source>
        <dbReference type="Proteomes" id="UP000008311"/>
    </source>
</evidence>
<name>B9SH37_RICCO</name>
<dbReference type="AlphaFoldDB" id="B9SH37"/>
<evidence type="ECO:0000313" key="1">
    <source>
        <dbReference type="EMBL" id="EEF37079.1"/>
    </source>
</evidence>
<protein>
    <submittedName>
        <fullName evidence="1">Uncharacterized protein</fullName>
    </submittedName>
</protein>
<reference evidence="2" key="1">
    <citation type="journal article" date="2010" name="Nat. Biotechnol.">
        <title>Draft genome sequence of the oilseed species Ricinus communis.</title>
        <authorList>
            <person name="Chan A.P."/>
            <person name="Crabtree J."/>
            <person name="Zhao Q."/>
            <person name="Lorenzi H."/>
            <person name="Orvis J."/>
            <person name="Puiu D."/>
            <person name="Melake-Berhan A."/>
            <person name="Jones K.M."/>
            <person name="Redman J."/>
            <person name="Chen G."/>
            <person name="Cahoon E.B."/>
            <person name="Gedil M."/>
            <person name="Stanke M."/>
            <person name="Haas B.J."/>
            <person name="Wortman J.R."/>
            <person name="Fraser-Liggett C.M."/>
            <person name="Ravel J."/>
            <person name="Rabinowicz P.D."/>
        </authorList>
    </citation>
    <scope>NUCLEOTIDE SEQUENCE [LARGE SCALE GENOMIC DNA]</scope>
    <source>
        <strain evidence="2">cv. Hale</strain>
    </source>
</reference>
<organism evidence="1 2">
    <name type="scientific">Ricinus communis</name>
    <name type="common">Castor bean</name>
    <dbReference type="NCBI Taxonomy" id="3988"/>
    <lineage>
        <taxon>Eukaryota</taxon>
        <taxon>Viridiplantae</taxon>
        <taxon>Streptophyta</taxon>
        <taxon>Embryophyta</taxon>
        <taxon>Tracheophyta</taxon>
        <taxon>Spermatophyta</taxon>
        <taxon>Magnoliopsida</taxon>
        <taxon>eudicotyledons</taxon>
        <taxon>Gunneridae</taxon>
        <taxon>Pentapetalae</taxon>
        <taxon>rosids</taxon>
        <taxon>fabids</taxon>
        <taxon>Malpighiales</taxon>
        <taxon>Euphorbiaceae</taxon>
        <taxon>Acalyphoideae</taxon>
        <taxon>Acalypheae</taxon>
        <taxon>Ricinus</taxon>
    </lineage>
</organism>
<gene>
    <name evidence="1" type="ORF">RCOM_1317710</name>
</gene>
<sequence length="71" mass="8067">MTYLINVLDLVVPTILVTFTTYDSYKEIIMPATEYLPLAKSLAIGRKFALSTMLIASLYTMMDRYVNVNPL</sequence>
<dbReference type="EMBL" id="EQ973958">
    <property type="protein sequence ID" value="EEF37079.1"/>
    <property type="molecule type" value="Genomic_DNA"/>
</dbReference>
<dbReference type="Proteomes" id="UP000008311">
    <property type="component" value="Unassembled WGS sequence"/>
</dbReference>
<proteinExistence type="predicted"/>
<accession>B9SH37</accession>
<dbReference type="InParanoid" id="B9SH37"/>
<keyword evidence="2" id="KW-1185">Reference proteome</keyword>